<evidence type="ECO:0000259" key="22">
    <source>
        <dbReference type="PROSITE" id="PS51194"/>
    </source>
</evidence>
<comment type="similarity">
    <text evidence="2">Belongs to the helicase family. RLR subfamily.</text>
</comment>
<evidence type="ECO:0000313" key="25">
    <source>
        <dbReference type="Proteomes" id="UP000838412"/>
    </source>
</evidence>
<dbReference type="OrthoDB" id="416741at2759"/>
<keyword evidence="10" id="KW-0547">Nucleotide-binding</keyword>
<dbReference type="SUPFAM" id="SSF52540">
    <property type="entry name" value="P-loop containing nucleoside triphosphate hydrolases"/>
    <property type="match status" value="1"/>
</dbReference>
<dbReference type="GO" id="GO:0005737">
    <property type="term" value="C:cytoplasm"/>
    <property type="evidence" value="ECO:0007669"/>
    <property type="project" value="UniProtKB-SubCell"/>
</dbReference>
<evidence type="ECO:0000256" key="6">
    <source>
        <dbReference type="ARBA" id="ARBA00022553"/>
    </source>
</evidence>
<dbReference type="PANTHER" id="PTHR14074:SF16">
    <property type="entry name" value="ANTIVIRAL INNATE IMMUNE RESPONSE RECEPTOR RIG-I"/>
    <property type="match status" value="1"/>
</dbReference>
<dbReference type="InterPro" id="IPR041204">
    <property type="entry name" value="RIG-I-like_C"/>
</dbReference>
<evidence type="ECO:0000256" key="19">
    <source>
        <dbReference type="ARBA" id="ARBA00049390"/>
    </source>
</evidence>
<evidence type="ECO:0000256" key="11">
    <source>
        <dbReference type="ARBA" id="ARBA00022801"/>
    </source>
</evidence>
<evidence type="ECO:0000256" key="18">
    <source>
        <dbReference type="ARBA" id="ARBA00023118"/>
    </source>
</evidence>
<dbReference type="InterPro" id="IPR051363">
    <property type="entry name" value="RLR_Helicase"/>
</dbReference>
<comment type="subcellular location">
    <subcellularLocation>
        <location evidence="1">Cytoplasm</location>
    </subcellularLocation>
</comment>
<reference evidence="24" key="1">
    <citation type="submission" date="2022-01" db="EMBL/GenBank/DDBJ databases">
        <authorList>
            <person name="Braso-Vives M."/>
        </authorList>
    </citation>
    <scope>NUCLEOTIDE SEQUENCE</scope>
</reference>
<feature type="domain" description="Helicase C-terminal" evidence="22">
    <location>
        <begin position="687"/>
        <end position="846"/>
    </location>
</feature>
<keyword evidence="25" id="KW-1185">Reference proteome</keyword>
<keyword evidence="9" id="KW-0677">Repeat</keyword>
<feature type="domain" description="Helicase ATP-binding" evidence="21">
    <location>
        <begin position="319"/>
        <end position="509"/>
    </location>
</feature>
<evidence type="ECO:0000256" key="4">
    <source>
        <dbReference type="ARBA" id="ARBA00022490"/>
    </source>
</evidence>
<dbReference type="Gene3D" id="3.40.50.300">
    <property type="entry name" value="P-loop containing nucleotide triphosphate hydrolases"/>
    <property type="match status" value="2"/>
</dbReference>
<keyword evidence="18" id="KW-0051">Antiviral defense</keyword>
<keyword evidence="13" id="KW-0862">Zinc</keyword>
<evidence type="ECO:0000259" key="23">
    <source>
        <dbReference type="PROSITE" id="PS51789"/>
    </source>
</evidence>
<dbReference type="SMART" id="SM00487">
    <property type="entry name" value="DEXDc"/>
    <property type="match status" value="1"/>
</dbReference>
<dbReference type="EC" id="3.6.4.13" evidence="3"/>
<dbReference type="GO" id="GO:0003724">
    <property type="term" value="F:RNA helicase activity"/>
    <property type="evidence" value="ECO:0007669"/>
    <property type="project" value="UniProtKB-EC"/>
</dbReference>
<keyword evidence="15" id="KW-0832">Ubl conjugation</keyword>
<dbReference type="InterPro" id="IPR031964">
    <property type="entry name" value="CARD_dom"/>
</dbReference>
<organism evidence="24 25">
    <name type="scientific">Branchiostoma lanceolatum</name>
    <name type="common">Common lancelet</name>
    <name type="synonym">Amphioxus lanceolatum</name>
    <dbReference type="NCBI Taxonomy" id="7740"/>
    <lineage>
        <taxon>Eukaryota</taxon>
        <taxon>Metazoa</taxon>
        <taxon>Chordata</taxon>
        <taxon>Cephalochordata</taxon>
        <taxon>Leptocardii</taxon>
        <taxon>Amphioxiformes</taxon>
        <taxon>Branchiostomatidae</taxon>
        <taxon>Branchiostoma</taxon>
    </lineage>
</organism>
<feature type="compositionally biased region" description="Acidic residues" evidence="20">
    <location>
        <begin position="1011"/>
        <end position="1022"/>
    </location>
</feature>
<dbReference type="GO" id="GO:0140374">
    <property type="term" value="P:antiviral innate immune response"/>
    <property type="evidence" value="ECO:0007669"/>
    <property type="project" value="TreeGrafter"/>
</dbReference>
<evidence type="ECO:0000256" key="12">
    <source>
        <dbReference type="ARBA" id="ARBA00022806"/>
    </source>
</evidence>
<dbReference type="Proteomes" id="UP000838412">
    <property type="component" value="Chromosome 3"/>
</dbReference>
<dbReference type="GO" id="GO:0003725">
    <property type="term" value="F:double-stranded RNA binding"/>
    <property type="evidence" value="ECO:0007669"/>
    <property type="project" value="TreeGrafter"/>
</dbReference>
<name>A0A8J9ZR84_BRALA</name>
<evidence type="ECO:0000256" key="13">
    <source>
        <dbReference type="ARBA" id="ARBA00022833"/>
    </source>
</evidence>
<dbReference type="GO" id="GO:0003727">
    <property type="term" value="F:single-stranded RNA binding"/>
    <property type="evidence" value="ECO:0007669"/>
    <property type="project" value="TreeGrafter"/>
</dbReference>
<keyword evidence="14" id="KW-0067">ATP-binding</keyword>
<feature type="compositionally biased region" description="Basic and acidic residues" evidence="20">
    <location>
        <begin position="213"/>
        <end position="229"/>
    </location>
</feature>
<evidence type="ECO:0000256" key="2">
    <source>
        <dbReference type="ARBA" id="ARBA00006866"/>
    </source>
</evidence>
<evidence type="ECO:0000256" key="10">
    <source>
        <dbReference type="ARBA" id="ARBA00022741"/>
    </source>
</evidence>
<dbReference type="EMBL" id="OV696688">
    <property type="protein sequence ID" value="CAH1258840.1"/>
    <property type="molecule type" value="Genomic_DNA"/>
</dbReference>
<evidence type="ECO:0000259" key="21">
    <source>
        <dbReference type="PROSITE" id="PS51192"/>
    </source>
</evidence>
<dbReference type="Pfam" id="PF16739">
    <property type="entry name" value="CARD_2"/>
    <property type="match status" value="2"/>
</dbReference>
<dbReference type="PROSITE" id="PS51789">
    <property type="entry name" value="RLR_CTR"/>
    <property type="match status" value="1"/>
</dbReference>
<dbReference type="Pfam" id="PF00271">
    <property type="entry name" value="Helicase_C"/>
    <property type="match status" value="1"/>
</dbReference>
<feature type="region of interest" description="Disordered" evidence="20">
    <location>
        <begin position="999"/>
        <end position="1022"/>
    </location>
</feature>
<dbReference type="Pfam" id="PF11648">
    <property type="entry name" value="RIG-I_C-RD"/>
    <property type="match status" value="1"/>
</dbReference>
<keyword evidence="17" id="KW-0694">RNA-binding</keyword>
<dbReference type="InterPro" id="IPR038557">
    <property type="entry name" value="RLR_C_sf"/>
</dbReference>
<keyword evidence="6" id="KW-0597">Phosphoprotein</keyword>
<gene>
    <name evidence="24" type="primary">DDX58</name>
    <name evidence="24" type="ORF">BLAG_LOCUS16275</name>
</gene>
<dbReference type="PROSITE" id="PS51192">
    <property type="entry name" value="HELICASE_ATP_BIND_1"/>
    <property type="match status" value="1"/>
</dbReference>
<dbReference type="GO" id="GO:0016787">
    <property type="term" value="F:hydrolase activity"/>
    <property type="evidence" value="ECO:0007669"/>
    <property type="project" value="UniProtKB-KW"/>
</dbReference>
<sequence>MPGATGTDPQPEPVPIGDELGKALLEAFAPLLKETVFPGNIVVHLIDYFGLAFVRTVLAEEQNKGTSMAMQALMVKLQNCEQPGWFRAFLNALANSGYGYIKNIIEGRDLIQDMTGFKRLLQLWAPQLQVVVAMEMLPHLPCLSDQDKEQIEAENRNHGNTRALITLIDRVTRCGPGWYTQFLEGLRRNQYDELAAELKDIKTEDDVVTDVDSADKDDKEKDNEQKEGDGSDSTGSADSEDDTVAVSVPAEAATTNGLNASNGAEPLATALQEVRIDEVAEKQEEEGCEKMTALQAAKPPPEQRKLKDIPMRGYQMELAIPALEGRNTIICAPTGSGKTRVAIKITRDHLEDAQVSFSFCDPKEGACADARRRVVFLVNKVPLVEQQHNAFREYLSPKYDILPLSGEAAADIPVGETLPDYDVIILTAQVLENALRDELITLDTFSLLIFDECHHCQKNDPYNAIMTRYIKQKVEKNGTRLPQIIGLTASLGVGKAKSLKDAVEHILKACANLDAEWISQVVEHKDELKKYNQKPDEETKAVSGRIEDPFADMINMIMEDIERTLATEASKHLTPEELKPPRQREKQAYEQWVVALARKGATLKDDAISRTIHAATTHLRKYTDALAINADARTKDALQYLDKFVTGLQNEGFDGTDEDLVKHFIEARGKLQEYAADPKYSNPKLDQLKYLILKAYAEEPNSRCLLFCKTRALTIALLTWMKEDRNLCKLNPGRLVGAGASESTGGMTQNQQVELLELFTTGGRKIVISTSVAEEGIDIAKCNFVFRYDYVGNEIGKVQTRGRGRAEGSKSVLIAGREGGNVLKEKLNTIRERLMEKAMLQVWHMQRDKHGDFMKEVQRLQDESKKERDLAQALKELERKTKKVHGRGMKLLCVKCKEFACNVSDFRKIKEVHHVVVEKSFPQRIIIRPHPPKKIDDWEMNGKVYCRNCRQDWGIQMVYRKASFPTLKIESFVLEKPDGTRLTCRKWKKAPFDVEDITPDDISGMLKTPEEDSSEEEEEMYY</sequence>
<dbReference type="Pfam" id="PF18119">
    <property type="entry name" value="RIG-I_C"/>
    <property type="match status" value="1"/>
</dbReference>
<feature type="domain" description="RLR CTR" evidence="23">
    <location>
        <begin position="879"/>
        <end position="1004"/>
    </location>
</feature>
<keyword evidence="5" id="KW-1017">Isopeptide bond</keyword>
<evidence type="ECO:0000256" key="9">
    <source>
        <dbReference type="ARBA" id="ARBA00022737"/>
    </source>
</evidence>
<evidence type="ECO:0000256" key="16">
    <source>
        <dbReference type="ARBA" id="ARBA00022859"/>
    </source>
</evidence>
<evidence type="ECO:0000256" key="14">
    <source>
        <dbReference type="ARBA" id="ARBA00022840"/>
    </source>
</evidence>
<evidence type="ECO:0000256" key="20">
    <source>
        <dbReference type="SAM" id="MobiDB-lite"/>
    </source>
</evidence>
<evidence type="ECO:0000313" key="24">
    <source>
        <dbReference type="EMBL" id="CAH1258840.1"/>
    </source>
</evidence>
<evidence type="ECO:0000256" key="7">
    <source>
        <dbReference type="ARBA" id="ARBA00022588"/>
    </source>
</evidence>
<evidence type="ECO:0000256" key="3">
    <source>
        <dbReference type="ARBA" id="ARBA00012552"/>
    </source>
</evidence>
<accession>A0A8J9ZR84</accession>
<protein>
    <recommendedName>
        <fullName evidence="3">RNA helicase</fullName>
        <ecNumber evidence="3">3.6.4.13</ecNumber>
    </recommendedName>
</protein>
<proteinExistence type="inferred from homology"/>
<dbReference type="SMART" id="SM00490">
    <property type="entry name" value="HELICc"/>
    <property type="match status" value="1"/>
</dbReference>
<evidence type="ECO:0000256" key="15">
    <source>
        <dbReference type="ARBA" id="ARBA00022843"/>
    </source>
</evidence>
<evidence type="ECO:0000256" key="17">
    <source>
        <dbReference type="ARBA" id="ARBA00022884"/>
    </source>
</evidence>
<comment type="catalytic activity">
    <reaction evidence="19">
        <text>ATP + H2O = ADP + phosphate + H(+)</text>
        <dbReference type="Rhea" id="RHEA:13065"/>
        <dbReference type="ChEBI" id="CHEBI:15377"/>
        <dbReference type="ChEBI" id="CHEBI:15378"/>
        <dbReference type="ChEBI" id="CHEBI:30616"/>
        <dbReference type="ChEBI" id="CHEBI:43474"/>
        <dbReference type="ChEBI" id="CHEBI:456216"/>
        <dbReference type="EC" id="3.6.4.13"/>
    </reaction>
    <physiologicalReaction direction="left-to-right" evidence="19">
        <dbReference type="Rhea" id="RHEA:13066"/>
    </physiologicalReaction>
</comment>
<dbReference type="GO" id="GO:0008270">
    <property type="term" value="F:zinc ion binding"/>
    <property type="evidence" value="ECO:0007669"/>
    <property type="project" value="TreeGrafter"/>
</dbReference>
<keyword evidence="4" id="KW-0963">Cytoplasm</keyword>
<dbReference type="GO" id="GO:0002753">
    <property type="term" value="P:cytoplasmic pattern recognition receptor signaling pathway"/>
    <property type="evidence" value="ECO:0007669"/>
    <property type="project" value="TreeGrafter"/>
</dbReference>
<dbReference type="Gene3D" id="1.10.533.10">
    <property type="entry name" value="Death Domain, Fas"/>
    <property type="match status" value="2"/>
</dbReference>
<dbReference type="CDD" id="cd12090">
    <property type="entry name" value="MDA5_ID"/>
    <property type="match status" value="1"/>
</dbReference>
<dbReference type="CDD" id="cd15805">
    <property type="entry name" value="RIG-I_C"/>
    <property type="match status" value="1"/>
</dbReference>
<keyword evidence="11" id="KW-0378">Hydrolase</keyword>
<evidence type="ECO:0000256" key="5">
    <source>
        <dbReference type="ARBA" id="ARBA00022499"/>
    </source>
</evidence>
<dbReference type="Gene3D" id="2.170.150.30">
    <property type="entry name" value="RIG-I-like receptor, C-terminal regulatory domain"/>
    <property type="match status" value="1"/>
</dbReference>
<dbReference type="PANTHER" id="PTHR14074">
    <property type="entry name" value="HELICASE WITH DEATH DOMAIN-RELATED"/>
    <property type="match status" value="1"/>
</dbReference>
<dbReference type="InterPro" id="IPR006935">
    <property type="entry name" value="Helicase/UvrB_N"/>
</dbReference>
<dbReference type="InterPro" id="IPR014001">
    <property type="entry name" value="Helicase_ATP-bd"/>
</dbReference>
<dbReference type="AlphaFoldDB" id="A0A8J9ZR84"/>
<dbReference type="InterPro" id="IPR001650">
    <property type="entry name" value="Helicase_C-like"/>
</dbReference>
<feature type="region of interest" description="Disordered" evidence="20">
    <location>
        <begin position="206"/>
        <end position="243"/>
    </location>
</feature>
<dbReference type="Gene3D" id="1.20.1320.30">
    <property type="match status" value="1"/>
</dbReference>
<dbReference type="Pfam" id="PF04851">
    <property type="entry name" value="ResIII"/>
    <property type="match status" value="1"/>
</dbReference>
<dbReference type="PROSITE" id="PS51194">
    <property type="entry name" value="HELICASE_CTER"/>
    <property type="match status" value="1"/>
</dbReference>
<dbReference type="InterPro" id="IPR011029">
    <property type="entry name" value="DEATH-like_dom_sf"/>
</dbReference>
<evidence type="ECO:0000256" key="1">
    <source>
        <dbReference type="ARBA" id="ARBA00004496"/>
    </source>
</evidence>
<dbReference type="GO" id="GO:0003677">
    <property type="term" value="F:DNA binding"/>
    <property type="evidence" value="ECO:0007669"/>
    <property type="project" value="InterPro"/>
</dbReference>
<keyword evidence="12" id="KW-0347">Helicase</keyword>
<keyword evidence="8" id="KW-0479">Metal-binding</keyword>
<dbReference type="GO" id="GO:0005524">
    <property type="term" value="F:ATP binding"/>
    <property type="evidence" value="ECO:0007669"/>
    <property type="project" value="UniProtKB-KW"/>
</dbReference>
<evidence type="ECO:0000256" key="8">
    <source>
        <dbReference type="ARBA" id="ARBA00022723"/>
    </source>
</evidence>
<keyword evidence="7" id="KW-0399">Innate immunity</keyword>
<dbReference type="InterPro" id="IPR021673">
    <property type="entry name" value="RLR_CTR"/>
</dbReference>
<dbReference type="InterPro" id="IPR027417">
    <property type="entry name" value="P-loop_NTPase"/>
</dbReference>
<keyword evidence="16" id="KW-0391">Immunity</keyword>